<dbReference type="AlphaFoldDB" id="A0A6A6IYC5"/>
<feature type="non-terminal residue" evidence="1">
    <location>
        <position position="1"/>
    </location>
</feature>
<dbReference type="RefSeq" id="XP_033689624.1">
    <property type="nucleotide sequence ID" value="XM_033822691.1"/>
</dbReference>
<dbReference type="EMBL" id="ML987190">
    <property type="protein sequence ID" value="KAF2254620.1"/>
    <property type="molecule type" value="Genomic_DNA"/>
</dbReference>
<dbReference type="OrthoDB" id="5413827at2759"/>
<accession>A0A6A6IYC5</accession>
<gene>
    <name evidence="1" type="ORF">BU26DRAFT_390036</name>
</gene>
<evidence type="ECO:0000313" key="1">
    <source>
        <dbReference type="EMBL" id="KAF2254620.1"/>
    </source>
</evidence>
<sequence>SPLFLVPIELRLLIYEHVFTSAPPSAEFAPLPRSSFALEPLLTCRDIYKEARLIAFACAVHNLNWLRASSCLRGLRMLEPAQHAHIRHVALTVSTASLYDRLLPFRKHFDHSRPPHLSLESITIILDLPDTATPEAQERRVQEQDMVLVSIWYFKNVRRVILLNMLHRETMTHPLGAHGEWTCMDDEGPLP</sequence>
<name>A0A6A6IYC5_9PLEO</name>
<protein>
    <recommendedName>
        <fullName evidence="3">F-box domain-containing protein</fullName>
    </recommendedName>
</protein>
<proteinExistence type="predicted"/>
<reference evidence="1" key="1">
    <citation type="journal article" date="2020" name="Stud. Mycol.">
        <title>101 Dothideomycetes genomes: a test case for predicting lifestyles and emergence of pathogens.</title>
        <authorList>
            <person name="Haridas S."/>
            <person name="Albert R."/>
            <person name="Binder M."/>
            <person name="Bloem J."/>
            <person name="Labutti K."/>
            <person name="Salamov A."/>
            <person name="Andreopoulos B."/>
            <person name="Baker S."/>
            <person name="Barry K."/>
            <person name="Bills G."/>
            <person name="Bluhm B."/>
            <person name="Cannon C."/>
            <person name="Castanera R."/>
            <person name="Culley D."/>
            <person name="Daum C."/>
            <person name="Ezra D."/>
            <person name="Gonzalez J."/>
            <person name="Henrissat B."/>
            <person name="Kuo A."/>
            <person name="Liang C."/>
            <person name="Lipzen A."/>
            <person name="Lutzoni F."/>
            <person name="Magnuson J."/>
            <person name="Mondo S."/>
            <person name="Nolan M."/>
            <person name="Ohm R."/>
            <person name="Pangilinan J."/>
            <person name="Park H.-J."/>
            <person name="Ramirez L."/>
            <person name="Alfaro M."/>
            <person name="Sun H."/>
            <person name="Tritt A."/>
            <person name="Yoshinaga Y."/>
            <person name="Zwiers L.-H."/>
            <person name="Turgeon B."/>
            <person name="Goodwin S."/>
            <person name="Spatafora J."/>
            <person name="Crous P."/>
            <person name="Grigoriev I."/>
        </authorList>
    </citation>
    <scope>NUCLEOTIDE SEQUENCE</scope>
    <source>
        <strain evidence="1">CBS 122368</strain>
    </source>
</reference>
<organism evidence="1 2">
    <name type="scientific">Trematosphaeria pertusa</name>
    <dbReference type="NCBI Taxonomy" id="390896"/>
    <lineage>
        <taxon>Eukaryota</taxon>
        <taxon>Fungi</taxon>
        <taxon>Dikarya</taxon>
        <taxon>Ascomycota</taxon>
        <taxon>Pezizomycotina</taxon>
        <taxon>Dothideomycetes</taxon>
        <taxon>Pleosporomycetidae</taxon>
        <taxon>Pleosporales</taxon>
        <taxon>Massarineae</taxon>
        <taxon>Trematosphaeriaceae</taxon>
        <taxon>Trematosphaeria</taxon>
    </lineage>
</organism>
<dbReference type="GeneID" id="54576021"/>
<dbReference type="Proteomes" id="UP000800094">
    <property type="component" value="Unassembled WGS sequence"/>
</dbReference>
<evidence type="ECO:0000313" key="2">
    <source>
        <dbReference type="Proteomes" id="UP000800094"/>
    </source>
</evidence>
<evidence type="ECO:0008006" key="3">
    <source>
        <dbReference type="Google" id="ProtNLM"/>
    </source>
</evidence>
<feature type="non-terminal residue" evidence="1">
    <location>
        <position position="191"/>
    </location>
</feature>
<keyword evidence="2" id="KW-1185">Reference proteome</keyword>